<dbReference type="EMBL" id="AMZH03008462">
    <property type="protein sequence ID" value="RRT58907.1"/>
    <property type="molecule type" value="Genomic_DNA"/>
</dbReference>
<feature type="region of interest" description="Disordered" evidence="1">
    <location>
        <begin position="57"/>
        <end position="85"/>
    </location>
</feature>
<dbReference type="Proteomes" id="UP000287651">
    <property type="component" value="Unassembled WGS sequence"/>
</dbReference>
<evidence type="ECO:0000313" key="2">
    <source>
        <dbReference type="EMBL" id="RRT58907.1"/>
    </source>
</evidence>
<protein>
    <submittedName>
        <fullName evidence="2">Uncharacterized protein</fullName>
    </submittedName>
</protein>
<evidence type="ECO:0000256" key="1">
    <source>
        <dbReference type="SAM" id="MobiDB-lite"/>
    </source>
</evidence>
<name>A0A426Z4K2_ENSVE</name>
<sequence>MVVHAFPEFYEQCRTVLRNSGAVMAEVVRFSPEYVRNRVYGVSAKYWNRCGDSNRPFAGPAQERRQHTARSPTDFISQSSLVSAQ</sequence>
<dbReference type="AlphaFoldDB" id="A0A426Z4K2"/>
<accession>A0A426Z4K2</accession>
<reference evidence="2 3" key="1">
    <citation type="journal article" date="2014" name="Agronomy (Basel)">
        <title>A Draft Genome Sequence for Ensete ventricosum, the Drought-Tolerant Tree Against Hunger.</title>
        <authorList>
            <person name="Harrison J."/>
            <person name="Moore K.A."/>
            <person name="Paszkiewicz K."/>
            <person name="Jones T."/>
            <person name="Grant M."/>
            <person name="Ambacheew D."/>
            <person name="Muzemil S."/>
            <person name="Studholme D.J."/>
        </authorList>
    </citation>
    <scope>NUCLEOTIDE SEQUENCE [LARGE SCALE GENOMIC DNA]</scope>
</reference>
<comment type="caution">
    <text evidence="2">The sequence shown here is derived from an EMBL/GenBank/DDBJ whole genome shotgun (WGS) entry which is preliminary data.</text>
</comment>
<feature type="compositionally biased region" description="Polar residues" evidence="1">
    <location>
        <begin position="69"/>
        <end position="85"/>
    </location>
</feature>
<organism evidence="2 3">
    <name type="scientific">Ensete ventricosum</name>
    <name type="common">Abyssinian banana</name>
    <name type="synonym">Musa ensete</name>
    <dbReference type="NCBI Taxonomy" id="4639"/>
    <lineage>
        <taxon>Eukaryota</taxon>
        <taxon>Viridiplantae</taxon>
        <taxon>Streptophyta</taxon>
        <taxon>Embryophyta</taxon>
        <taxon>Tracheophyta</taxon>
        <taxon>Spermatophyta</taxon>
        <taxon>Magnoliopsida</taxon>
        <taxon>Liliopsida</taxon>
        <taxon>Zingiberales</taxon>
        <taxon>Musaceae</taxon>
        <taxon>Ensete</taxon>
    </lineage>
</organism>
<proteinExistence type="predicted"/>
<gene>
    <name evidence="2" type="ORF">B296_00038461</name>
</gene>
<evidence type="ECO:0000313" key="3">
    <source>
        <dbReference type="Proteomes" id="UP000287651"/>
    </source>
</evidence>